<dbReference type="AlphaFoldDB" id="A0A0F9SXN2"/>
<proteinExistence type="predicted"/>
<reference evidence="2" key="1">
    <citation type="journal article" date="2015" name="Nature">
        <title>Complex archaea that bridge the gap between prokaryotes and eukaryotes.</title>
        <authorList>
            <person name="Spang A."/>
            <person name="Saw J.H."/>
            <person name="Jorgensen S.L."/>
            <person name="Zaremba-Niedzwiedzka K."/>
            <person name="Martijn J."/>
            <person name="Lind A.E."/>
            <person name="van Eijk R."/>
            <person name="Schleper C."/>
            <person name="Guy L."/>
            <person name="Ettema T.J."/>
        </authorList>
    </citation>
    <scope>NUCLEOTIDE SEQUENCE</scope>
</reference>
<name>A0A0F9SXN2_9ZZZZ</name>
<comment type="caution">
    <text evidence="2">The sequence shown here is derived from an EMBL/GenBank/DDBJ whole genome shotgun (WGS) entry which is preliminary data.</text>
</comment>
<keyword evidence="1" id="KW-1133">Transmembrane helix</keyword>
<accession>A0A0F9SXN2</accession>
<organism evidence="2">
    <name type="scientific">marine sediment metagenome</name>
    <dbReference type="NCBI Taxonomy" id="412755"/>
    <lineage>
        <taxon>unclassified sequences</taxon>
        <taxon>metagenomes</taxon>
        <taxon>ecological metagenomes</taxon>
    </lineage>
</organism>
<evidence type="ECO:0000256" key="1">
    <source>
        <dbReference type="SAM" id="Phobius"/>
    </source>
</evidence>
<gene>
    <name evidence="2" type="ORF">LCGC14_0417700</name>
</gene>
<feature type="transmembrane region" description="Helical" evidence="1">
    <location>
        <begin position="20"/>
        <end position="40"/>
    </location>
</feature>
<keyword evidence="1" id="KW-0472">Membrane</keyword>
<sequence>MNEADRKLIKFLEKPWVRAIVKWEAPFWLILLGILIWFAYKGVTCGC</sequence>
<dbReference type="EMBL" id="LAZR01000377">
    <property type="protein sequence ID" value="KKN71704.1"/>
    <property type="molecule type" value="Genomic_DNA"/>
</dbReference>
<keyword evidence="1" id="KW-0812">Transmembrane</keyword>
<protein>
    <submittedName>
        <fullName evidence="2">Uncharacterized protein</fullName>
    </submittedName>
</protein>
<evidence type="ECO:0000313" key="2">
    <source>
        <dbReference type="EMBL" id="KKN71704.1"/>
    </source>
</evidence>